<evidence type="ECO:0008006" key="5">
    <source>
        <dbReference type="Google" id="ProtNLM"/>
    </source>
</evidence>
<organism evidence="3 4">
    <name type="scientific">Polynucleobacter antarcticus</name>
    <dbReference type="NCBI Taxonomy" id="1743162"/>
    <lineage>
        <taxon>Bacteria</taxon>
        <taxon>Pseudomonadati</taxon>
        <taxon>Pseudomonadota</taxon>
        <taxon>Betaproteobacteria</taxon>
        <taxon>Burkholderiales</taxon>
        <taxon>Burkholderiaceae</taxon>
        <taxon>Polynucleobacter</taxon>
    </lineage>
</organism>
<accession>A0A6M9PUF5</accession>
<keyword evidence="2" id="KW-0732">Signal</keyword>
<dbReference type="EMBL" id="CP028941">
    <property type="protein sequence ID" value="QKM62507.1"/>
    <property type="molecule type" value="Genomic_DNA"/>
</dbReference>
<dbReference type="Proteomes" id="UP000500806">
    <property type="component" value="Chromosome"/>
</dbReference>
<feature type="chain" id="PRO_5026762779" description="Entericidin EcnAB" evidence="2">
    <location>
        <begin position="28"/>
        <end position="71"/>
    </location>
</feature>
<gene>
    <name evidence="3" type="ORF">DCO16_05160</name>
</gene>
<evidence type="ECO:0000256" key="2">
    <source>
        <dbReference type="SAM" id="SignalP"/>
    </source>
</evidence>
<evidence type="ECO:0000313" key="4">
    <source>
        <dbReference type="Proteomes" id="UP000500806"/>
    </source>
</evidence>
<feature type="region of interest" description="Disordered" evidence="1">
    <location>
        <begin position="38"/>
        <end position="71"/>
    </location>
</feature>
<proteinExistence type="predicted"/>
<feature type="compositionally biased region" description="Polar residues" evidence="1">
    <location>
        <begin position="39"/>
        <end position="62"/>
    </location>
</feature>
<dbReference type="KEGG" id="pani:DCO16_05160"/>
<dbReference type="RefSeq" id="WP_173942661.1">
    <property type="nucleotide sequence ID" value="NZ_CBCSCD010000001.1"/>
</dbReference>
<sequence length="71" mass="7210">MSALSSLTMIKKLTIVAIAGLVLAACANTMEGVGKDLQTMGTSMGGTSSKPQSTPNQSQTQGKDVVVTPVK</sequence>
<reference evidence="3 4" key="1">
    <citation type="submission" date="2018-04" db="EMBL/GenBank/DDBJ databases">
        <title>Polynucleobacter sp. LimPoW16 genome.</title>
        <authorList>
            <person name="Hahn M.W."/>
        </authorList>
    </citation>
    <scope>NUCLEOTIDE SEQUENCE [LARGE SCALE GENOMIC DNA]</scope>
    <source>
        <strain evidence="3 4">LimPoW16</strain>
    </source>
</reference>
<evidence type="ECO:0000313" key="3">
    <source>
        <dbReference type="EMBL" id="QKM62507.1"/>
    </source>
</evidence>
<protein>
    <recommendedName>
        <fullName evidence="5">Entericidin EcnAB</fullName>
    </recommendedName>
</protein>
<feature type="signal peptide" evidence="2">
    <location>
        <begin position="1"/>
        <end position="27"/>
    </location>
</feature>
<dbReference type="AlphaFoldDB" id="A0A6M9PUF5"/>
<keyword evidence="4" id="KW-1185">Reference proteome</keyword>
<name>A0A6M9PUF5_9BURK</name>
<evidence type="ECO:0000256" key="1">
    <source>
        <dbReference type="SAM" id="MobiDB-lite"/>
    </source>
</evidence>